<dbReference type="Gene3D" id="3.30.70.270">
    <property type="match status" value="1"/>
</dbReference>
<dbReference type="Proteomes" id="UP001152320">
    <property type="component" value="Unassembled WGS sequence"/>
</dbReference>
<dbReference type="InterPro" id="IPR043128">
    <property type="entry name" value="Rev_trsase/Diguanyl_cyclase"/>
</dbReference>
<dbReference type="SUPFAM" id="SSF56672">
    <property type="entry name" value="DNA/RNA polymerases"/>
    <property type="match status" value="1"/>
</dbReference>
<accession>A0A9Q0Y969</accession>
<dbReference type="PANTHER" id="PTHR37984:SF8">
    <property type="entry name" value="CCHC-TYPE DOMAIN-CONTAINING PROTEIN"/>
    <property type="match status" value="1"/>
</dbReference>
<dbReference type="EMBL" id="JAIZAY010000515">
    <property type="protein sequence ID" value="KAJ8018232.1"/>
    <property type="molecule type" value="Genomic_DNA"/>
</dbReference>
<evidence type="ECO:0000259" key="1">
    <source>
        <dbReference type="Pfam" id="PF17919"/>
    </source>
</evidence>
<sequence>MVKYLSKFLPSLSNKCEPLNRLTHKDADWHWGEEQQQAFQEIKHLVSIAPVLRYFDQRIPLEGQGDASEKGLGFALLQNDQPITYASRSLTPAETRYSQIEKELLALVFGLERNHVYTYGHKLKLWTDHKPLIAISKKPLVTAPKRLQRLLIRLLQYDVEICYKPGKEMYLADTLSRAYINIDDQSTTEKETESINMVEHLPVSKTA</sequence>
<dbReference type="AlphaFoldDB" id="A0A9Q0Y969"/>
<dbReference type="Pfam" id="PF17919">
    <property type="entry name" value="RT_RNaseH_2"/>
    <property type="match status" value="1"/>
</dbReference>
<dbReference type="InterPro" id="IPR041577">
    <property type="entry name" value="RT_RNaseH_2"/>
</dbReference>
<keyword evidence="3" id="KW-1185">Reference proteome</keyword>
<dbReference type="PANTHER" id="PTHR37984">
    <property type="entry name" value="PROTEIN CBG26694"/>
    <property type="match status" value="1"/>
</dbReference>
<organism evidence="2 3">
    <name type="scientific">Holothuria leucospilota</name>
    <name type="common">Black long sea cucumber</name>
    <name type="synonym">Mertensiothuria leucospilota</name>
    <dbReference type="NCBI Taxonomy" id="206669"/>
    <lineage>
        <taxon>Eukaryota</taxon>
        <taxon>Metazoa</taxon>
        <taxon>Echinodermata</taxon>
        <taxon>Eleutherozoa</taxon>
        <taxon>Echinozoa</taxon>
        <taxon>Holothuroidea</taxon>
        <taxon>Aspidochirotacea</taxon>
        <taxon>Aspidochirotida</taxon>
        <taxon>Holothuriidae</taxon>
        <taxon>Holothuria</taxon>
    </lineage>
</organism>
<dbReference type="InterPro" id="IPR050951">
    <property type="entry name" value="Retrovirus_Pol_polyprotein"/>
</dbReference>
<protein>
    <recommendedName>
        <fullName evidence="1">Reverse transcriptase/retrotransposon-derived protein RNase H-like domain-containing protein</fullName>
    </recommendedName>
</protein>
<comment type="caution">
    <text evidence="2">The sequence shown here is derived from an EMBL/GenBank/DDBJ whole genome shotgun (WGS) entry which is preliminary data.</text>
</comment>
<evidence type="ECO:0000313" key="2">
    <source>
        <dbReference type="EMBL" id="KAJ8018232.1"/>
    </source>
</evidence>
<dbReference type="CDD" id="cd09274">
    <property type="entry name" value="RNase_HI_RT_Ty3"/>
    <property type="match status" value="1"/>
</dbReference>
<reference evidence="2" key="1">
    <citation type="submission" date="2021-10" db="EMBL/GenBank/DDBJ databases">
        <title>Tropical sea cucumber genome reveals ecological adaptation and Cuvierian tubules defense mechanism.</title>
        <authorList>
            <person name="Chen T."/>
        </authorList>
    </citation>
    <scope>NUCLEOTIDE SEQUENCE</scope>
    <source>
        <strain evidence="2">Nanhai2018</strain>
        <tissue evidence="2">Muscle</tissue>
    </source>
</reference>
<dbReference type="InterPro" id="IPR043502">
    <property type="entry name" value="DNA/RNA_pol_sf"/>
</dbReference>
<evidence type="ECO:0000313" key="3">
    <source>
        <dbReference type="Proteomes" id="UP001152320"/>
    </source>
</evidence>
<gene>
    <name evidence="2" type="ORF">HOLleu_43886</name>
</gene>
<dbReference type="OrthoDB" id="6148745at2759"/>
<name>A0A9Q0Y969_HOLLE</name>
<proteinExistence type="predicted"/>
<feature type="domain" description="Reverse transcriptase/retrotransposon-derived protein RNase H-like" evidence="1">
    <location>
        <begin position="31"/>
        <end position="124"/>
    </location>
</feature>